<dbReference type="STRING" id="1134435.AC731_010090"/>
<dbReference type="Pfam" id="PF11902">
    <property type="entry name" value="DUF3422"/>
    <property type="match status" value="1"/>
</dbReference>
<dbReference type="KEGG" id="thu:AC731_010090"/>
<evidence type="ECO:0000313" key="1">
    <source>
        <dbReference type="EMBL" id="AMO37273.1"/>
    </source>
</evidence>
<organism evidence="1 2">
    <name type="scientific">Thauera humireducens</name>
    <dbReference type="NCBI Taxonomy" id="1134435"/>
    <lineage>
        <taxon>Bacteria</taxon>
        <taxon>Pseudomonadati</taxon>
        <taxon>Pseudomonadota</taxon>
        <taxon>Betaproteobacteria</taxon>
        <taxon>Rhodocyclales</taxon>
        <taxon>Zoogloeaceae</taxon>
        <taxon>Thauera</taxon>
    </lineage>
</organism>
<sequence>MSLFEQHPLRQTLNDEVHARPPVPLDTPEYVSYLAFLHHEGSAGREAAHLASLAEQFGLPEPGTDSGHLFLDTGSFRLKWERHNEFSSYTFIRRIQAGDSNDEHALLAVPAAWRKDIPGQLIAATHIELRNSDDVSPESVLNQASPRGETLVAARVAECAGWVFTDFHIHDGFSRFLLLDDGLTPRQAGRTVQRLVEIETYRVMALLAFPVAKEVGRLLSRAEDELADLMDGLGQARNTEDDRAMLGRLTRLAAEVERSVARTTFRFGAAAAYYRLVQQRVDELRETRLGGFPTIREFMERRLAPAIATCATIARRQEDLSGRIARNSQLLRTRVDIELERQNQELLAQMNRRAKIQLHLQETVEGLSVVAITYYASQLVNYVAKGAKDYIAPTTPEVITAVSIPVIAGLVFMGLRRMRKLLSEEEGSGVNP</sequence>
<dbReference type="RefSeq" id="WP_048705750.1">
    <property type="nucleotide sequence ID" value="NZ_CP014646.1"/>
</dbReference>
<dbReference type="InterPro" id="IPR021830">
    <property type="entry name" value="DUF3422"/>
</dbReference>
<protein>
    <recommendedName>
        <fullName evidence="3">Egg lysin</fullName>
    </recommendedName>
</protein>
<name>A0A127K5P5_9RHOO</name>
<keyword evidence="2" id="KW-1185">Reference proteome</keyword>
<dbReference type="Proteomes" id="UP000036902">
    <property type="component" value="Chromosome"/>
</dbReference>
<accession>A0A127K5P5</accession>
<evidence type="ECO:0008006" key="3">
    <source>
        <dbReference type="Google" id="ProtNLM"/>
    </source>
</evidence>
<proteinExistence type="predicted"/>
<reference evidence="2" key="1">
    <citation type="submission" date="2016-03" db="EMBL/GenBank/DDBJ databases">
        <authorList>
            <person name="Ma C."/>
            <person name="Zhou S."/>
            <person name="Yang G."/>
        </authorList>
    </citation>
    <scope>NUCLEOTIDE SEQUENCE [LARGE SCALE GENOMIC DNA]</scope>
    <source>
        <strain evidence="2">SgZ-1</strain>
    </source>
</reference>
<dbReference type="AlphaFoldDB" id="A0A127K5P5"/>
<evidence type="ECO:0000313" key="2">
    <source>
        <dbReference type="Proteomes" id="UP000036902"/>
    </source>
</evidence>
<gene>
    <name evidence="1" type="ORF">AC731_010090</name>
</gene>
<dbReference type="EMBL" id="CP014646">
    <property type="protein sequence ID" value="AMO37273.1"/>
    <property type="molecule type" value="Genomic_DNA"/>
</dbReference>